<dbReference type="Pfam" id="PF02838">
    <property type="entry name" value="Glyco_hydro_20b"/>
    <property type="match status" value="1"/>
</dbReference>
<protein>
    <recommendedName>
        <fullName evidence="3">beta-N-acetylhexosaminidase</fullName>
        <ecNumber evidence="3">3.2.1.52</ecNumber>
    </recommendedName>
</protein>
<name>A0A2S2DTB5_9BACT</name>
<dbReference type="EMBL" id="CP029346">
    <property type="protein sequence ID" value="AWL08616.1"/>
    <property type="molecule type" value="Genomic_DNA"/>
</dbReference>
<dbReference type="GO" id="GO:0005975">
    <property type="term" value="P:carbohydrate metabolic process"/>
    <property type="evidence" value="ECO:0007669"/>
    <property type="project" value="InterPro"/>
</dbReference>
<proteinExistence type="inferred from homology"/>
<dbReference type="SUPFAM" id="SSF51445">
    <property type="entry name" value="(Trans)glycosidases"/>
    <property type="match status" value="1"/>
</dbReference>
<keyword evidence="5 10" id="KW-0326">Glycosidase</keyword>
<dbReference type="AlphaFoldDB" id="A0A2S2DTB5"/>
<dbReference type="RefSeq" id="WP_109324968.1">
    <property type="nucleotide sequence ID" value="NZ_CP029346.1"/>
</dbReference>
<feature type="domain" description="Beta-hexosaminidase bacterial type N-terminal" evidence="9">
    <location>
        <begin position="23"/>
        <end position="153"/>
    </location>
</feature>
<dbReference type="Gene3D" id="3.30.379.10">
    <property type="entry name" value="Chitobiase/beta-hexosaminidase domain 2-like"/>
    <property type="match status" value="1"/>
</dbReference>
<feature type="active site" description="Proton donor" evidence="6">
    <location>
        <position position="332"/>
    </location>
</feature>
<dbReference type="KEGG" id="psez:HME7025_00745"/>
<accession>A0A2S2DTB5</accession>
<evidence type="ECO:0000313" key="10">
    <source>
        <dbReference type="EMBL" id="AWL08616.1"/>
    </source>
</evidence>
<gene>
    <name evidence="10" type="ORF">HME7025_00745</name>
</gene>
<evidence type="ECO:0000256" key="1">
    <source>
        <dbReference type="ARBA" id="ARBA00001231"/>
    </source>
</evidence>
<keyword evidence="7" id="KW-0732">Signal</keyword>
<dbReference type="PANTHER" id="PTHR22600">
    <property type="entry name" value="BETA-HEXOSAMINIDASE"/>
    <property type="match status" value="1"/>
</dbReference>
<feature type="chain" id="PRO_5015696834" description="beta-N-acetylhexosaminidase" evidence="7">
    <location>
        <begin position="20"/>
        <end position="534"/>
    </location>
</feature>
<evidence type="ECO:0000256" key="6">
    <source>
        <dbReference type="PIRSR" id="PIRSR625705-1"/>
    </source>
</evidence>
<dbReference type="CDD" id="cd06563">
    <property type="entry name" value="GH20_chitobiase-like"/>
    <property type="match status" value="1"/>
</dbReference>
<dbReference type="PRINTS" id="PR00738">
    <property type="entry name" value="GLHYDRLASE20"/>
</dbReference>
<keyword evidence="11" id="KW-1185">Reference proteome</keyword>
<evidence type="ECO:0000256" key="2">
    <source>
        <dbReference type="ARBA" id="ARBA00006285"/>
    </source>
</evidence>
<evidence type="ECO:0000256" key="4">
    <source>
        <dbReference type="ARBA" id="ARBA00022801"/>
    </source>
</evidence>
<feature type="signal peptide" evidence="7">
    <location>
        <begin position="1"/>
        <end position="19"/>
    </location>
</feature>
<sequence length="534" mass="60496">MKSFFWGLCALILCFNLQAQESYQLIPKPAKLTPVPGKFLFQKNTVITLSTQDESFNAVATMLKDQISLSSGLNLAIKSSSASSKGVVFVQNASLGDEAYRLNISTKKIEIQAKSGKGAFYALQTLFQLMPAQIYSNVTSSYELTALACQIEDAPRFSYRGMMLDVGRYYFPVSFIKRFLDLMAVYKLNTFHWHLTEDQGWRIEIKKYPLLTSVSSVRKETMVGHYRDQKFDNKPYGGFYTQDEIKEVIAYASKKFITIIPEIEMPGHSQAVLAAYPELGCNPDKIYQVATKWGISEDVLCPREETFTFMENVLTEVMALFPGQYIHIGGDECPKKQWKESRFCQDLIKKLGLKDEHELQSYFIRRIDKFVTSKGKKLLGWDEILEGGLSPNAMVMSWRGTKGGIEAAKQNHDVVMSPNSFFYLDYYQADPKTQPLAIGGNLTLAKSYSFEPDLPELTAEEAKHIVGIQANVWTEYISTPAYAEYMTFPRALALSEISWSPKQPKDYDDFLRRVKGILPGMDALKINYCPVGLK</sequence>
<dbReference type="GO" id="GO:0030203">
    <property type="term" value="P:glycosaminoglycan metabolic process"/>
    <property type="evidence" value="ECO:0007669"/>
    <property type="project" value="TreeGrafter"/>
</dbReference>
<dbReference type="Proteomes" id="UP000245468">
    <property type="component" value="Chromosome"/>
</dbReference>
<organism evidence="10 11">
    <name type="scientific">Aquirufa nivalisilvae</name>
    <dbReference type="NCBI Taxonomy" id="2516557"/>
    <lineage>
        <taxon>Bacteria</taxon>
        <taxon>Pseudomonadati</taxon>
        <taxon>Bacteroidota</taxon>
        <taxon>Cytophagia</taxon>
        <taxon>Cytophagales</taxon>
        <taxon>Flectobacillaceae</taxon>
        <taxon>Aquirufa</taxon>
    </lineage>
</organism>
<dbReference type="InterPro" id="IPR015882">
    <property type="entry name" value="HEX_bac_N"/>
</dbReference>
<evidence type="ECO:0000256" key="7">
    <source>
        <dbReference type="SAM" id="SignalP"/>
    </source>
</evidence>
<dbReference type="SUPFAM" id="SSF55545">
    <property type="entry name" value="beta-N-acetylhexosaminidase-like domain"/>
    <property type="match status" value="1"/>
</dbReference>
<evidence type="ECO:0000259" key="9">
    <source>
        <dbReference type="Pfam" id="PF02838"/>
    </source>
</evidence>
<dbReference type="GO" id="GO:0004563">
    <property type="term" value="F:beta-N-acetylhexosaminidase activity"/>
    <property type="evidence" value="ECO:0007669"/>
    <property type="project" value="UniProtKB-EC"/>
</dbReference>
<evidence type="ECO:0000256" key="5">
    <source>
        <dbReference type="ARBA" id="ARBA00023295"/>
    </source>
</evidence>
<dbReference type="OrthoDB" id="9763537at2"/>
<evidence type="ECO:0000256" key="3">
    <source>
        <dbReference type="ARBA" id="ARBA00012663"/>
    </source>
</evidence>
<feature type="domain" description="Glycoside hydrolase family 20 catalytic" evidence="8">
    <location>
        <begin position="157"/>
        <end position="501"/>
    </location>
</feature>
<dbReference type="InterPro" id="IPR017853">
    <property type="entry name" value="GH"/>
</dbReference>
<keyword evidence="4 10" id="KW-0378">Hydrolase</keyword>
<comment type="similarity">
    <text evidence="2">Belongs to the glycosyl hydrolase 20 family.</text>
</comment>
<dbReference type="EC" id="3.2.1.52" evidence="3"/>
<dbReference type="InterPro" id="IPR025705">
    <property type="entry name" value="Beta_hexosaminidase_sua/sub"/>
</dbReference>
<evidence type="ECO:0000313" key="11">
    <source>
        <dbReference type="Proteomes" id="UP000245468"/>
    </source>
</evidence>
<dbReference type="PANTHER" id="PTHR22600:SF57">
    <property type="entry name" value="BETA-N-ACETYLHEXOSAMINIDASE"/>
    <property type="match status" value="1"/>
</dbReference>
<dbReference type="Gene3D" id="3.20.20.80">
    <property type="entry name" value="Glycosidases"/>
    <property type="match status" value="1"/>
</dbReference>
<dbReference type="InterPro" id="IPR029018">
    <property type="entry name" value="Hex-like_dom2"/>
</dbReference>
<evidence type="ECO:0000259" key="8">
    <source>
        <dbReference type="Pfam" id="PF00728"/>
    </source>
</evidence>
<dbReference type="GO" id="GO:0016020">
    <property type="term" value="C:membrane"/>
    <property type="evidence" value="ECO:0007669"/>
    <property type="project" value="TreeGrafter"/>
</dbReference>
<comment type="catalytic activity">
    <reaction evidence="1">
        <text>Hydrolysis of terminal non-reducing N-acetyl-D-hexosamine residues in N-acetyl-beta-D-hexosaminides.</text>
        <dbReference type="EC" id="3.2.1.52"/>
    </reaction>
</comment>
<dbReference type="Pfam" id="PF00728">
    <property type="entry name" value="Glyco_hydro_20"/>
    <property type="match status" value="1"/>
</dbReference>
<dbReference type="InterPro" id="IPR015883">
    <property type="entry name" value="Glyco_hydro_20_cat"/>
</dbReference>
<reference evidence="11" key="1">
    <citation type="submission" date="2018-05" db="EMBL/GenBank/DDBJ databases">
        <title>Pseudarcicella sp. HME7025 Genome sequencing and assembly.</title>
        <authorList>
            <person name="Kim H."/>
            <person name="Kang H."/>
            <person name="Joh K."/>
        </authorList>
    </citation>
    <scope>NUCLEOTIDE SEQUENCE [LARGE SCALE GENOMIC DNA]</scope>
    <source>
        <strain evidence="11">HME7025</strain>
    </source>
</reference>